<dbReference type="RefSeq" id="WP_135846906.1">
    <property type="nucleotide sequence ID" value="NZ_CP035088.1"/>
</dbReference>
<dbReference type="InterPro" id="IPR042099">
    <property type="entry name" value="ANL_N_sf"/>
</dbReference>
<dbReference type="PANTHER" id="PTHR43201:SF8">
    <property type="entry name" value="ACYL-COA SYNTHETASE FAMILY MEMBER 3"/>
    <property type="match status" value="1"/>
</dbReference>
<comment type="similarity">
    <text evidence="1">Belongs to the ATP-dependent AMP-binding enzyme family.</text>
</comment>
<dbReference type="Gene3D" id="3.40.50.12780">
    <property type="entry name" value="N-terminal domain of ligase-like"/>
    <property type="match status" value="1"/>
</dbReference>
<proteinExistence type="inferred from homology"/>
<dbReference type="GO" id="GO:0031956">
    <property type="term" value="F:medium-chain fatty acid-CoA ligase activity"/>
    <property type="evidence" value="ECO:0007669"/>
    <property type="project" value="TreeGrafter"/>
</dbReference>
<dbReference type="AlphaFoldDB" id="A0A4P7PKX0"/>
<sequence length="521" mass="56481">MSGGFISQLQRALRDNRQAICAVDWSQSGNEPVELTYGELEHRSLNLAATLQRRFASQAHGDQVVLGIATRNSSDWLVADLACLFAGITALPLPLAFSQSQAEHLAGGCDGFLVDAAGQRTLAQRWKLNFPDSRLQRLNEPLIEQPLLYTPDGDDDWICKIIHTSGTTSRPKGVRLSTQAVGTVLASLRQGMPANAHRRYLSLVPLSLLLEQVTAAYLPLLAGGTVHFLPPNEPLLGEPGASPQRLVDWLLQVQPTALTVPPVMVNRFLEQLNEGGEQGEGLARYLKSGVHITCGGAAVSIDVLRGLAELGIGVYQGYGLSENASVVSMNTVEQQRLGSVGKPLPHVQVRIGADQTIEVKSSSLFSGYSGTDPSACSMSGDGWMDTGDLGTLDADGYLYVHGRKKNVICLPNGRNVSPEQVELEYRKYPGVNDAAVFFDELHGLVALLCVESPPARNELVAWSAGRFSDIERPNRLWLLTKDDPLLEQLYTVTGRPKRADIASVFSTLQRNASNEHTCLSL</sequence>
<dbReference type="PANTHER" id="PTHR43201">
    <property type="entry name" value="ACYL-COA SYNTHETASE"/>
    <property type="match status" value="1"/>
</dbReference>
<evidence type="ECO:0000313" key="4">
    <source>
        <dbReference type="Proteomes" id="UP000296468"/>
    </source>
</evidence>
<dbReference type="Proteomes" id="UP000296468">
    <property type="component" value="Chromosome"/>
</dbReference>
<gene>
    <name evidence="3" type="ORF">EPZ47_23445</name>
</gene>
<dbReference type="InterPro" id="IPR000873">
    <property type="entry name" value="AMP-dep_synth/lig_dom"/>
</dbReference>
<evidence type="ECO:0000259" key="2">
    <source>
        <dbReference type="Pfam" id="PF00501"/>
    </source>
</evidence>
<dbReference type="InterPro" id="IPR020845">
    <property type="entry name" value="AMP-binding_CS"/>
</dbReference>
<dbReference type="PROSITE" id="PS00455">
    <property type="entry name" value="AMP_BINDING"/>
    <property type="match status" value="1"/>
</dbReference>
<reference evidence="3 4" key="1">
    <citation type="journal article" date="2019" name="Front. Microbiol.">
        <title>In silico and Genetic Analyses of Cyclic Lipopeptide Synthetic Gene Clusters in Pseudomonas sp. 11K1.</title>
        <authorList>
            <person name="Zhao H."/>
            <person name="Liu Y.P."/>
            <person name="Zhang L.Q."/>
        </authorList>
    </citation>
    <scope>NUCLEOTIDE SEQUENCE [LARGE SCALE GENOMIC DNA]</scope>
    <source>
        <strain evidence="3 4">11K1</strain>
    </source>
</reference>
<feature type="domain" description="AMP-dependent synthetase/ligase" evidence="2">
    <location>
        <begin position="12"/>
        <end position="355"/>
    </location>
</feature>
<dbReference type="Pfam" id="PF00501">
    <property type="entry name" value="AMP-binding"/>
    <property type="match status" value="1"/>
</dbReference>
<dbReference type="EMBL" id="CP035088">
    <property type="protein sequence ID" value="QBZ91527.1"/>
    <property type="molecule type" value="Genomic_DNA"/>
</dbReference>
<dbReference type="SUPFAM" id="SSF56801">
    <property type="entry name" value="Acetyl-CoA synthetase-like"/>
    <property type="match status" value="1"/>
</dbReference>
<dbReference type="GO" id="GO:0006631">
    <property type="term" value="P:fatty acid metabolic process"/>
    <property type="evidence" value="ECO:0007669"/>
    <property type="project" value="TreeGrafter"/>
</dbReference>
<name>A0A4P7PKX0_9PSED</name>
<protein>
    <submittedName>
        <fullName evidence="3">AMP-dependent synthetase</fullName>
    </submittedName>
</protein>
<dbReference type="OrthoDB" id="9803968at2"/>
<evidence type="ECO:0000313" key="3">
    <source>
        <dbReference type="EMBL" id="QBZ91527.1"/>
    </source>
</evidence>
<organism evidence="3 4">
    <name type="scientific">Pseudomonas viciae</name>
    <dbReference type="NCBI Taxonomy" id="2505979"/>
    <lineage>
        <taxon>Bacteria</taxon>
        <taxon>Pseudomonadati</taxon>
        <taxon>Pseudomonadota</taxon>
        <taxon>Gammaproteobacteria</taxon>
        <taxon>Pseudomonadales</taxon>
        <taxon>Pseudomonadaceae</taxon>
        <taxon>Pseudomonas</taxon>
    </lineage>
</organism>
<dbReference type="KEGG" id="pvk:EPZ47_23445"/>
<evidence type="ECO:0000256" key="1">
    <source>
        <dbReference type="ARBA" id="ARBA00006432"/>
    </source>
</evidence>
<accession>A0A4P7PKX0</accession>